<dbReference type="PANTHER" id="PTHR46229">
    <property type="entry name" value="BOLA TRANSCRIPTION REGULATOR"/>
    <property type="match status" value="1"/>
</dbReference>
<sequence length="81" mass="8578">MDSSTVQSLIQRGMPEAKVEVHGPDGVHFEALVISPAFAGKLPLARHRMVYATLGERMGGEIHALSLRTLTPEEAGPGAEG</sequence>
<name>A0ABV9QUU8_9GAMM</name>
<dbReference type="Proteomes" id="UP001595886">
    <property type="component" value="Unassembled WGS sequence"/>
</dbReference>
<keyword evidence="4" id="KW-1185">Reference proteome</keyword>
<gene>
    <name evidence="3" type="ORF">ACFO6Q_03460</name>
</gene>
<dbReference type="RefSeq" id="WP_380019121.1">
    <property type="nucleotide sequence ID" value="NZ_JBHSHD010000003.1"/>
</dbReference>
<dbReference type="SUPFAM" id="SSF82657">
    <property type="entry name" value="BolA-like"/>
    <property type="match status" value="1"/>
</dbReference>
<evidence type="ECO:0000313" key="4">
    <source>
        <dbReference type="Proteomes" id="UP001595886"/>
    </source>
</evidence>
<organism evidence="3 4">
    <name type="scientific">Dokdonella ginsengisoli</name>
    <dbReference type="NCBI Taxonomy" id="363846"/>
    <lineage>
        <taxon>Bacteria</taxon>
        <taxon>Pseudomonadati</taxon>
        <taxon>Pseudomonadota</taxon>
        <taxon>Gammaproteobacteria</taxon>
        <taxon>Lysobacterales</taxon>
        <taxon>Rhodanobacteraceae</taxon>
        <taxon>Dokdonella</taxon>
    </lineage>
</organism>
<reference evidence="4" key="1">
    <citation type="journal article" date="2019" name="Int. J. Syst. Evol. Microbiol.">
        <title>The Global Catalogue of Microorganisms (GCM) 10K type strain sequencing project: providing services to taxonomists for standard genome sequencing and annotation.</title>
        <authorList>
            <consortium name="The Broad Institute Genomics Platform"/>
            <consortium name="The Broad Institute Genome Sequencing Center for Infectious Disease"/>
            <person name="Wu L."/>
            <person name="Ma J."/>
        </authorList>
    </citation>
    <scope>NUCLEOTIDE SEQUENCE [LARGE SCALE GENOMIC DNA]</scope>
    <source>
        <strain evidence="4">CCUG 30340</strain>
    </source>
</reference>
<dbReference type="PANTHER" id="PTHR46229:SF2">
    <property type="entry name" value="BOLA-LIKE PROTEIN 1"/>
    <property type="match status" value="1"/>
</dbReference>
<dbReference type="Pfam" id="PF01722">
    <property type="entry name" value="BolA"/>
    <property type="match status" value="1"/>
</dbReference>
<accession>A0ABV9QUU8</accession>
<evidence type="ECO:0000313" key="3">
    <source>
        <dbReference type="EMBL" id="MFC4819364.1"/>
    </source>
</evidence>
<protein>
    <submittedName>
        <fullName evidence="3">BolA family protein</fullName>
    </submittedName>
</protein>
<comment type="similarity">
    <text evidence="1 2">Belongs to the BolA/IbaG family.</text>
</comment>
<dbReference type="InterPro" id="IPR050961">
    <property type="entry name" value="BolA/IbaG_stress_morph_reg"/>
</dbReference>
<dbReference type="InterPro" id="IPR036065">
    <property type="entry name" value="BolA-like_sf"/>
</dbReference>
<dbReference type="InterPro" id="IPR002634">
    <property type="entry name" value="BolA"/>
</dbReference>
<evidence type="ECO:0000256" key="2">
    <source>
        <dbReference type="RuleBase" id="RU003860"/>
    </source>
</evidence>
<dbReference type="EMBL" id="JBHSHD010000003">
    <property type="protein sequence ID" value="MFC4819364.1"/>
    <property type="molecule type" value="Genomic_DNA"/>
</dbReference>
<proteinExistence type="inferred from homology"/>
<comment type="caution">
    <text evidence="3">The sequence shown here is derived from an EMBL/GenBank/DDBJ whole genome shotgun (WGS) entry which is preliminary data.</text>
</comment>
<dbReference type="Gene3D" id="3.30.300.90">
    <property type="entry name" value="BolA-like"/>
    <property type="match status" value="1"/>
</dbReference>
<dbReference type="PIRSF" id="PIRSF003113">
    <property type="entry name" value="BolA"/>
    <property type="match status" value="1"/>
</dbReference>
<evidence type="ECO:0000256" key="1">
    <source>
        <dbReference type="ARBA" id="ARBA00005578"/>
    </source>
</evidence>